<keyword evidence="1" id="KW-0001">2Fe-2S</keyword>
<dbReference type="Pfam" id="PF13376">
    <property type="entry name" value="OmdA"/>
    <property type="match status" value="1"/>
</dbReference>
<protein>
    <submittedName>
        <fullName evidence="7">DUF1801 domain-containing protein</fullName>
    </submittedName>
</protein>
<evidence type="ECO:0000256" key="3">
    <source>
        <dbReference type="ARBA" id="ARBA00023004"/>
    </source>
</evidence>
<keyword evidence="3" id="KW-0408">Iron</keyword>
<dbReference type="RefSeq" id="WP_338780150.1">
    <property type="nucleotide sequence ID" value="NZ_CP147407.1"/>
</dbReference>
<dbReference type="SUPFAM" id="SSF159888">
    <property type="entry name" value="YdhG-like"/>
    <property type="match status" value="1"/>
</dbReference>
<evidence type="ECO:0000313" key="7">
    <source>
        <dbReference type="EMBL" id="WXB97607.1"/>
    </source>
</evidence>
<dbReference type="Pfam" id="PF09360">
    <property type="entry name" value="zf-CDGSH"/>
    <property type="match status" value="1"/>
</dbReference>
<gene>
    <name evidence="7" type="ORF">WCV65_03640</name>
</gene>
<keyword evidence="4" id="KW-0411">Iron-sulfur</keyword>
<organism evidence="7 8">
    <name type="scientific">Metabacillus sediminis</name>
    <dbReference type="NCBI Taxonomy" id="3117746"/>
    <lineage>
        <taxon>Bacteria</taxon>
        <taxon>Bacillati</taxon>
        <taxon>Bacillota</taxon>
        <taxon>Bacilli</taxon>
        <taxon>Bacillales</taxon>
        <taxon>Bacillaceae</taxon>
        <taxon>Metabacillus</taxon>
    </lineage>
</organism>
<evidence type="ECO:0000256" key="1">
    <source>
        <dbReference type="ARBA" id="ARBA00022714"/>
    </source>
</evidence>
<evidence type="ECO:0000259" key="5">
    <source>
        <dbReference type="Pfam" id="PF08818"/>
    </source>
</evidence>
<dbReference type="Gene3D" id="3.90.1150.200">
    <property type="match status" value="1"/>
</dbReference>
<dbReference type="Pfam" id="PF08818">
    <property type="entry name" value="DUF1801"/>
    <property type="match status" value="1"/>
</dbReference>
<dbReference type="InterPro" id="IPR042216">
    <property type="entry name" value="MitoNEET_CISD"/>
</dbReference>
<evidence type="ECO:0000259" key="6">
    <source>
        <dbReference type="Pfam" id="PF09360"/>
    </source>
</evidence>
<evidence type="ECO:0000256" key="2">
    <source>
        <dbReference type="ARBA" id="ARBA00022723"/>
    </source>
</evidence>
<dbReference type="InterPro" id="IPR014922">
    <property type="entry name" value="YdhG-like"/>
</dbReference>
<evidence type="ECO:0000256" key="4">
    <source>
        <dbReference type="ARBA" id="ARBA00023014"/>
    </source>
</evidence>
<proteinExistence type="predicted"/>
<keyword evidence="8" id="KW-1185">Reference proteome</keyword>
<dbReference type="EMBL" id="CP147407">
    <property type="protein sequence ID" value="WXB97607.1"/>
    <property type="molecule type" value="Genomic_DNA"/>
</dbReference>
<feature type="domain" description="YdhG-like" evidence="5">
    <location>
        <begin position="20"/>
        <end position="117"/>
    </location>
</feature>
<dbReference type="InterPro" id="IPR018967">
    <property type="entry name" value="FeS-contain_CDGSH-typ"/>
</dbReference>
<accession>A0ABZ2NJC7</accession>
<dbReference type="Proteomes" id="UP001377337">
    <property type="component" value="Chromosome"/>
</dbReference>
<keyword evidence="2" id="KW-0479">Metal-binding</keyword>
<name>A0ABZ2NJC7_9BACI</name>
<dbReference type="PIRSF" id="PIRSF021308">
    <property type="entry name" value="UCP021308"/>
    <property type="match status" value="1"/>
</dbReference>
<sequence>MTGRNTNPKVDEFLSKAKNWREEFEKLRKIVLDCELTEDFKWMHPCYTLEGKNIVLLHGFKEYCALLFHKGALLKDAFGILVQQTENVQAGRQIRFTNLQEIAEMETILKDYIYQAIEVEKAGLEVNVKKHTEYTIPEEFQNKLDELPSLKTAFEALTPGRQRAYLLYFAAPKQSKTRVARIEKYMPQILDGKGLKDCTCGQSQKMPYCDGSHKFVR</sequence>
<evidence type="ECO:0000313" key="8">
    <source>
        <dbReference type="Proteomes" id="UP001377337"/>
    </source>
</evidence>
<dbReference type="Gene3D" id="3.40.5.90">
    <property type="entry name" value="CDGSH iron-sulfur domain, mitoNEET-type"/>
    <property type="match status" value="1"/>
</dbReference>
<dbReference type="InterPro" id="IPR016786">
    <property type="entry name" value="YdeI_bac"/>
</dbReference>
<feature type="domain" description="Iron-binding zinc finger CDGSH type" evidence="6">
    <location>
        <begin position="198"/>
        <end position="214"/>
    </location>
</feature>
<reference evidence="7 8" key="1">
    <citation type="submission" date="2024-02" db="EMBL/GenBank/DDBJ databases">
        <title>Seven novel Bacillus-like species.</title>
        <authorList>
            <person name="Liu G."/>
        </authorList>
    </citation>
    <scope>NUCLEOTIDE SEQUENCE [LARGE SCALE GENOMIC DNA]</scope>
    <source>
        <strain evidence="7 8">FJAT-52054</strain>
    </source>
</reference>